<keyword evidence="5" id="KW-1185">Reference proteome</keyword>
<dbReference type="InterPro" id="IPR044993">
    <property type="entry name" value="BXL"/>
</dbReference>
<dbReference type="EMBL" id="BMAC01000020">
    <property type="protein sequence ID" value="GFP80617.1"/>
    <property type="molecule type" value="Genomic_DNA"/>
</dbReference>
<organism evidence="4 5">
    <name type="scientific">Phtheirospermum japonicum</name>
    <dbReference type="NCBI Taxonomy" id="374723"/>
    <lineage>
        <taxon>Eukaryota</taxon>
        <taxon>Viridiplantae</taxon>
        <taxon>Streptophyta</taxon>
        <taxon>Embryophyta</taxon>
        <taxon>Tracheophyta</taxon>
        <taxon>Spermatophyta</taxon>
        <taxon>Magnoliopsida</taxon>
        <taxon>eudicotyledons</taxon>
        <taxon>Gunneridae</taxon>
        <taxon>Pentapetalae</taxon>
        <taxon>asterids</taxon>
        <taxon>lamiids</taxon>
        <taxon>Lamiales</taxon>
        <taxon>Orobanchaceae</taxon>
        <taxon>Orobanchaceae incertae sedis</taxon>
        <taxon>Phtheirospermum</taxon>
    </lineage>
</organism>
<gene>
    <name evidence="4" type="ORF">PHJA_000205000</name>
</gene>
<dbReference type="SMART" id="SM01217">
    <property type="entry name" value="Fn3_like"/>
    <property type="match status" value="1"/>
</dbReference>
<evidence type="ECO:0000259" key="3">
    <source>
        <dbReference type="SMART" id="SM01217"/>
    </source>
</evidence>
<dbReference type="GO" id="GO:0009044">
    <property type="term" value="F:xylan 1,4-beta-xylosidase activity"/>
    <property type="evidence" value="ECO:0007669"/>
    <property type="project" value="InterPro"/>
</dbReference>
<evidence type="ECO:0000256" key="2">
    <source>
        <dbReference type="ARBA" id="ARBA00023295"/>
    </source>
</evidence>
<dbReference type="PANTHER" id="PTHR42721:SF45">
    <property type="entry name" value="BETA-D-XYLOSIDASE 2-RELATED"/>
    <property type="match status" value="1"/>
</dbReference>
<evidence type="ECO:0000313" key="4">
    <source>
        <dbReference type="EMBL" id="GFP80617.1"/>
    </source>
</evidence>
<dbReference type="Pfam" id="PF01915">
    <property type="entry name" value="Glyco_hydro_3_C"/>
    <property type="match status" value="1"/>
</dbReference>
<dbReference type="InterPro" id="IPR013783">
    <property type="entry name" value="Ig-like_fold"/>
</dbReference>
<dbReference type="SUPFAM" id="SSF52279">
    <property type="entry name" value="Beta-D-glucan exohydrolase, C-terminal domain"/>
    <property type="match status" value="1"/>
</dbReference>
<evidence type="ECO:0000256" key="1">
    <source>
        <dbReference type="ARBA" id="ARBA00022801"/>
    </source>
</evidence>
<comment type="caution">
    <text evidence="4">The sequence shown here is derived from an EMBL/GenBank/DDBJ whole genome shotgun (WGS) entry which is preliminary data.</text>
</comment>
<dbReference type="PANTHER" id="PTHR42721">
    <property type="entry name" value="SUGAR HYDROLASE-RELATED"/>
    <property type="match status" value="1"/>
</dbReference>
<dbReference type="GO" id="GO:0046556">
    <property type="term" value="F:alpha-L-arabinofuranosidase activity"/>
    <property type="evidence" value="ECO:0007669"/>
    <property type="project" value="TreeGrafter"/>
</dbReference>
<feature type="non-terminal residue" evidence="4">
    <location>
        <position position="1"/>
    </location>
</feature>
<dbReference type="Pfam" id="PF14310">
    <property type="entry name" value="Fn3-like"/>
    <property type="match status" value="1"/>
</dbReference>
<proteinExistence type="predicted"/>
<dbReference type="Gene3D" id="3.40.50.1700">
    <property type="entry name" value="Glycoside hydrolase family 3 C-terminal domain"/>
    <property type="match status" value="1"/>
</dbReference>
<dbReference type="GO" id="GO:0031222">
    <property type="term" value="P:arabinan catabolic process"/>
    <property type="evidence" value="ECO:0007669"/>
    <property type="project" value="TreeGrafter"/>
</dbReference>
<evidence type="ECO:0000313" key="5">
    <source>
        <dbReference type="Proteomes" id="UP000653305"/>
    </source>
</evidence>
<dbReference type="OrthoDB" id="47059at2759"/>
<feature type="domain" description="Fibronectin type III-like" evidence="3">
    <location>
        <begin position="265"/>
        <end position="334"/>
    </location>
</feature>
<keyword evidence="1" id="KW-0378">Hydrolase</keyword>
<sequence>NITCNYFSGYVGVPCQYTTPLQGIGKYTQTIHELGCADVGCANDTLFGGAIGAAHQGDATILVMGLDQSIEAEFRDRAGLLLPGRQQDLISKVASASKGPIILVLMSGGPIDVSFAQNDARIGAIVWAGYPGQAGGAAIADVLFGTHNPDGKLPMTWYLQEYLDNLPMTTMDMRSDPLKKYPGRTYRFYKGHVLYPFGHGLSYTSFVTTIADAPKVFPIPVKSRHRFNATDVPGKLIRVNHVNCKGLRLRVHVDVKNTGSRDGSHTLLVYSSPPGGEWAPVKQLVAFEKVRVRMRGQVRVDVNIHACKYLSVVDRAGIRRVPMGEHALQIGDGVRHVVSLEAQTLGVIKT</sequence>
<dbReference type="AlphaFoldDB" id="A0A830B0R4"/>
<dbReference type="InterPro" id="IPR036881">
    <property type="entry name" value="Glyco_hydro_3_C_sf"/>
</dbReference>
<reference evidence="4" key="1">
    <citation type="submission" date="2020-07" db="EMBL/GenBank/DDBJ databases">
        <title>Ethylene signaling mediates host invasion by parasitic plants.</title>
        <authorList>
            <person name="Yoshida S."/>
        </authorList>
    </citation>
    <scope>NUCLEOTIDE SEQUENCE</scope>
    <source>
        <strain evidence="4">Okayama</strain>
    </source>
</reference>
<dbReference type="InterPro" id="IPR026891">
    <property type="entry name" value="Fn3-like"/>
</dbReference>
<dbReference type="GO" id="GO:0045493">
    <property type="term" value="P:xylan catabolic process"/>
    <property type="evidence" value="ECO:0007669"/>
    <property type="project" value="InterPro"/>
</dbReference>
<name>A0A830B0R4_9LAMI</name>
<protein>
    <submittedName>
        <fullName evidence="4">Probable beta-d-xylosidase 2</fullName>
    </submittedName>
</protein>
<dbReference type="Gene3D" id="2.60.40.10">
    <property type="entry name" value="Immunoglobulins"/>
    <property type="match status" value="1"/>
</dbReference>
<dbReference type="Proteomes" id="UP000653305">
    <property type="component" value="Unassembled WGS sequence"/>
</dbReference>
<accession>A0A830B0R4</accession>
<dbReference type="InterPro" id="IPR002772">
    <property type="entry name" value="Glyco_hydro_3_C"/>
</dbReference>
<keyword evidence="2" id="KW-0326">Glycosidase</keyword>